<protein>
    <recommendedName>
        <fullName evidence="7">Beta-mannosidase-like galactose-binding domain-containing protein</fullName>
    </recommendedName>
</protein>
<evidence type="ECO:0000259" key="7">
    <source>
        <dbReference type="Pfam" id="PF22666"/>
    </source>
</evidence>
<dbReference type="GO" id="GO:0004567">
    <property type="term" value="F:beta-mannosidase activity"/>
    <property type="evidence" value="ECO:0007669"/>
    <property type="project" value="TreeGrafter"/>
</dbReference>
<dbReference type="EMBL" id="UINC01127893">
    <property type="protein sequence ID" value="SVD07314.1"/>
    <property type="molecule type" value="Genomic_DNA"/>
</dbReference>
<organism evidence="8">
    <name type="scientific">marine metagenome</name>
    <dbReference type="NCBI Taxonomy" id="408172"/>
    <lineage>
        <taxon>unclassified sequences</taxon>
        <taxon>metagenomes</taxon>
        <taxon>ecological metagenomes</taxon>
    </lineage>
</organism>
<dbReference type="FunFam" id="2.60.120.260:FF:000060">
    <property type="entry name" value="Probable beta-mannosidase"/>
    <property type="match status" value="1"/>
</dbReference>
<keyword evidence="2" id="KW-0732">Signal</keyword>
<keyword evidence="6" id="KW-0326">Glycosidase</keyword>
<evidence type="ECO:0000313" key="8">
    <source>
        <dbReference type="EMBL" id="SVD07314.1"/>
    </source>
</evidence>
<dbReference type="SUPFAM" id="SSF49785">
    <property type="entry name" value="Galactose-binding domain-like"/>
    <property type="match status" value="1"/>
</dbReference>
<evidence type="ECO:0000256" key="5">
    <source>
        <dbReference type="ARBA" id="ARBA00023228"/>
    </source>
</evidence>
<dbReference type="Gene3D" id="2.60.120.260">
    <property type="entry name" value="Galactose-binding domain-like"/>
    <property type="match status" value="1"/>
</dbReference>
<proteinExistence type="predicted"/>
<dbReference type="AlphaFoldDB" id="A0A382SBP5"/>
<dbReference type="InterPro" id="IPR054593">
    <property type="entry name" value="Beta-mannosidase-like_N2"/>
</dbReference>
<sequence length="212" mass="24637">MRKATIDVRLTSLMKHLSLFFLFAASFLQLGCNKTESFPTEIILSEGWLFRESNSSDWFPATVPGTVHTDLLNNNLINDPFLGNNEADLQWIEDKDWEYKTTFIVDQELMENDVVELEFDGLDTYSDVYLNEQPILKADNMFRAWQIACKKFLREGENELRIHFHSPITEGQEKLNASPHFIPTSNEPKPVGYQTSVHTRKAQYHYGWDWGP</sequence>
<dbReference type="Pfam" id="PF22666">
    <property type="entry name" value="Glyco_hydro_2_N2"/>
    <property type="match status" value="1"/>
</dbReference>
<feature type="non-terminal residue" evidence="8">
    <location>
        <position position="212"/>
    </location>
</feature>
<dbReference type="PANTHER" id="PTHR43730:SF1">
    <property type="entry name" value="BETA-MANNOSIDASE"/>
    <property type="match status" value="1"/>
</dbReference>
<evidence type="ECO:0000256" key="4">
    <source>
        <dbReference type="ARBA" id="ARBA00023180"/>
    </source>
</evidence>
<keyword evidence="5" id="KW-0458">Lysosome</keyword>
<dbReference type="InterPro" id="IPR050887">
    <property type="entry name" value="Beta-mannosidase_GH2"/>
</dbReference>
<keyword evidence="4" id="KW-0325">Glycoprotein</keyword>
<feature type="domain" description="Beta-mannosidase-like galactose-binding" evidence="7">
    <location>
        <begin position="48"/>
        <end position="212"/>
    </location>
</feature>
<dbReference type="PANTHER" id="PTHR43730">
    <property type="entry name" value="BETA-MANNOSIDASE"/>
    <property type="match status" value="1"/>
</dbReference>
<comment type="subcellular location">
    <subcellularLocation>
        <location evidence="1">Lysosome</location>
    </subcellularLocation>
</comment>
<keyword evidence="3" id="KW-0378">Hydrolase</keyword>
<evidence type="ECO:0000256" key="3">
    <source>
        <dbReference type="ARBA" id="ARBA00022801"/>
    </source>
</evidence>
<dbReference type="GO" id="GO:0005764">
    <property type="term" value="C:lysosome"/>
    <property type="evidence" value="ECO:0007669"/>
    <property type="project" value="UniProtKB-SubCell"/>
</dbReference>
<name>A0A382SBP5_9ZZZZ</name>
<evidence type="ECO:0000256" key="6">
    <source>
        <dbReference type="ARBA" id="ARBA00023295"/>
    </source>
</evidence>
<evidence type="ECO:0000256" key="2">
    <source>
        <dbReference type="ARBA" id="ARBA00022729"/>
    </source>
</evidence>
<gene>
    <name evidence="8" type="ORF">METZ01_LOCUS360168</name>
</gene>
<dbReference type="GO" id="GO:0006516">
    <property type="term" value="P:glycoprotein catabolic process"/>
    <property type="evidence" value="ECO:0007669"/>
    <property type="project" value="TreeGrafter"/>
</dbReference>
<evidence type="ECO:0000256" key="1">
    <source>
        <dbReference type="ARBA" id="ARBA00004371"/>
    </source>
</evidence>
<reference evidence="8" key="1">
    <citation type="submission" date="2018-05" db="EMBL/GenBank/DDBJ databases">
        <authorList>
            <person name="Lanie J.A."/>
            <person name="Ng W.-L."/>
            <person name="Kazmierczak K.M."/>
            <person name="Andrzejewski T.M."/>
            <person name="Davidsen T.M."/>
            <person name="Wayne K.J."/>
            <person name="Tettelin H."/>
            <person name="Glass J.I."/>
            <person name="Rusch D."/>
            <person name="Podicherti R."/>
            <person name="Tsui H.-C.T."/>
            <person name="Winkler M.E."/>
        </authorList>
    </citation>
    <scope>NUCLEOTIDE SEQUENCE</scope>
</reference>
<accession>A0A382SBP5</accession>
<dbReference type="InterPro" id="IPR008979">
    <property type="entry name" value="Galactose-bd-like_sf"/>
</dbReference>